<evidence type="ECO:0000313" key="2">
    <source>
        <dbReference type="EMBL" id="CAP08265.1"/>
    </source>
</evidence>
<keyword evidence="1" id="KW-0175">Coiled coil</keyword>
<geneLocation type="plasmid" evidence="2">
    <name>pGS18</name>
</geneLocation>
<organism evidence="2">
    <name type="scientific">Geobacillus stearothermophilus</name>
    <name type="common">Bacillus stearothermophilus</name>
    <dbReference type="NCBI Taxonomy" id="1422"/>
    <lineage>
        <taxon>Bacteria</taxon>
        <taxon>Bacillati</taxon>
        <taxon>Bacillota</taxon>
        <taxon>Bacilli</taxon>
        <taxon>Bacillales</taxon>
        <taxon>Anoxybacillaceae</taxon>
        <taxon>Geobacillus</taxon>
    </lineage>
</organism>
<dbReference type="EMBL" id="AM886060">
    <property type="protein sequence ID" value="CAP08265.1"/>
    <property type="molecule type" value="Genomic_DNA"/>
</dbReference>
<accession>A0A916NWF8</accession>
<evidence type="ECO:0000256" key="1">
    <source>
        <dbReference type="SAM" id="Coils"/>
    </source>
</evidence>
<name>A0A916NWF8_GEOSE</name>
<keyword evidence="2" id="KW-0614">Plasmid</keyword>
<feature type="coiled-coil region" evidence="1">
    <location>
        <begin position="28"/>
        <end position="58"/>
    </location>
</feature>
<dbReference type="AlphaFoldDB" id="A0A916NWF8"/>
<reference evidence="2" key="1">
    <citation type="journal article" date="2007" name="Ann. Microbiol.">
        <title>Identification and in silico characterization of putative conjugative transfer genes on Geobacillus stearothermophilus plasmids.</title>
        <authorList>
            <person name="Stuknyte M."/>
            <person name="Guglielmetti S."/>
            <person name="Ricci G."/>
            <person name="Mora D."/>
            <person name="Kuisiene N."/>
            <person name="Parini C."/>
            <person name="Citavicius D."/>
        </authorList>
    </citation>
    <scope>NUCLEOTIDE SEQUENCE [LARGE SCALE GENOMIC DNA]</scope>
    <source>
        <strain evidence="2">18</strain>
        <plasmid evidence="2">pGS18</plasmid>
    </source>
</reference>
<evidence type="ECO:0008006" key="3">
    <source>
        <dbReference type="Google" id="ProtNLM"/>
    </source>
</evidence>
<protein>
    <recommendedName>
        <fullName evidence="3">Relaxasome subunit MobC</fullName>
    </recommendedName>
</protein>
<proteinExistence type="predicted"/>
<reference evidence="2" key="2">
    <citation type="journal article" date="2008" name="Extremophiles">
        <title>Complete nucleotide sequence of pGS18, a 62.8-kb plasmid from Geobacillus stearothermophilus strain 18.</title>
        <authorList>
            <person name="Stuknyte M."/>
            <person name="Guglielmetti S."/>
            <person name="Mora D."/>
            <person name="Kuisiene N."/>
            <person name="Parini C."/>
            <person name="Citavicius D."/>
        </authorList>
    </citation>
    <scope>NUCLEOTIDE SEQUENCE [LARGE SCALE GENOMIC DNA]</scope>
    <source>
        <strain evidence="2">18</strain>
    </source>
</reference>
<gene>
    <name evidence="2" type="ORF">pGS18_ORF54</name>
</gene>
<sequence length="105" mass="12858">MTNSKKKQKNISIVLKTRRNPMDKKRPISDLQKRIEQLEERKRQILRLAKERERKKRAHRLIQTGALAEKYFELEHLTIPEREELFKIFANYINEKKPDKFKKKE</sequence>